<keyword evidence="3 4" id="KW-0408">Iron</keyword>
<evidence type="ECO:0000256" key="5">
    <source>
        <dbReference type="SAM" id="SignalP"/>
    </source>
</evidence>
<dbReference type="Gene3D" id="2.60.40.10">
    <property type="entry name" value="Immunoglobulins"/>
    <property type="match status" value="1"/>
</dbReference>
<feature type="chain" id="PRO_5004383796" description="Cytochrome c domain-containing protein" evidence="5">
    <location>
        <begin position="34"/>
        <end position="820"/>
    </location>
</feature>
<reference evidence="7 8" key="1">
    <citation type="journal article" date="2013" name="Nat. Commun.">
        <title>Genome sequence and functional genomic analysis of the oil-degrading bacterium Oleispira antarctica.</title>
        <authorList>
            <person name="Kube M."/>
            <person name="Chernikova T.N."/>
            <person name="Al-Ramahi Y."/>
            <person name="Beloqui A."/>
            <person name="Lopez-Cortez N."/>
            <person name="Guazzaroni M.E."/>
            <person name="Heipieper H.J."/>
            <person name="Klages S."/>
            <person name="Kotsyurbenko O.R."/>
            <person name="Langer I."/>
            <person name="Nechitaylo T.Y."/>
            <person name="Lunsdorf H."/>
            <person name="Fernandez M."/>
            <person name="Juarez S."/>
            <person name="Ciordia S."/>
            <person name="Singer A."/>
            <person name="Kagan O."/>
            <person name="Egorova O."/>
            <person name="Petit P.A."/>
            <person name="Stogios P."/>
            <person name="Kim Y."/>
            <person name="Tchigvintsev A."/>
            <person name="Flick R."/>
            <person name="Denaro R."/>
            <person name="Genovese M."/>
            <person name="Albar J.P."/>
            <person name="Reva O.N."/>
            <person name="Martinez-Gomariz M."/>
            <person name="Tran H."/>
            <person name="Ferrer M."/>
            <person name="Savchenko A."/>
            <person name="Yakunin A.F."/>
            <person name="Yakimov M.M."/>
            <person name="Golyshina O.V."/>
            <person name="Reinhardt R."/>
            <person name="Golyshin P.N."/>
        </authorList>
    </citation>
    <scope>NUCLEOTIDE SEQUENCE [LARGE SCALE GENOMIC DNA]</scope>
</reference>
<dbReference type="AlphaFoldDB" id="R4YND7"/>
<dbReference type="SUPFAM" id="SSF46626">
    <property type="entry name" value="Cytochrome c"/>
    <property type="match status" value="1"/>
</dbReference>
<protein>
    <recommendedName>
        <fullName evidence="6">Cytochrome c domain-containing protein</fullName>
    </recommendedName>
</protein>
<keyword evidence="1 4" id="KW-0349">Heme</keyword>
<evidence type="ECO:0000256" key="1">
    <source>
        <dbReference type="ARBA" id="ARBA00022617"/>
    </source>
</evidence>
<feature type="domain" description="Cytochrome c" evidence="6">
    <location>
        <begin position="609"/>
        <end position="693"/>
    </location>
</feature>
<organism evidence="7 8">
    <name type="scientific">Oleispira antarctica RB-8</name>
    <dbReference type="NCBI Taxonomy" id="698738"/>
    <lineage>
        <taxon>Bacteria</taxon>
        <taxon>Pseudomonadati</taxon>
        <taxon>Pseudomonadota</taxon>
        <taxon>Gammaproteobacteria</taxon>
        <taxon>Oceanospirillales</taxon>
        <taxon>Oceanospirillaceae</taxon>
        <taxon>Oleispira</taxon>
    </lineage>
</organism>
<dbReference type="InterPro" id="IPR009056">
    <property type="entry name" value="Cyt_c-like_dom"/>
</dbReference>
<dbReference type="KEGG" id="oai:OLEAN_C23800"/>
<feature type="signal peptide" evidence="5">
    <location>
        <begin position="1"/>
        <end position="33"/>
    </location>
</feature>
<accession>R4YND7</accession>
<evidence type="ECO:0000259" key="6">
    <source>
        <dbReference type="PROSITE" id="PS51007"/>
    </source>
</evidence>
<dbReference type="GO" id="GO:0009055">
    <property type="term" value="F:electron transfer activity"/>
    <property type="evidence" value="ECO:0007669"/>
    <property type="project" value="InterPro"/>
</dbReference>
<feature type="domain" description="Cytochrome c" evidence="6">
    <location>
        <begin position="353"/>
        <end position="480"/>
    </location>
</feature>
<dbReference type="InterPro" id="IPR013783">
    <property type="entry name" value="Ig-like_fold"/>
</dbReference>
<evidence type="ECO:0000256" key="4">
    <source>
        <dbReference type="PROSITE-ProRule" id="PRU00433"/>
    </source>
</evidence>
<keyword evidence="8" id="KW-1185">Reference proteome</keyword>
<keyword evidence="5" id="KW-0732">Signal</keyword>
<dbReference type="Proteomes" id="UP000032749">
    <property type="component" value="Chromosome"/>
</dbReference>
<dbReference type="HOGENOM" id="CLU_344796_0_0_6"/>
<dbReference type="GO" id="GO:0020037">
    <property type="term" value="F:heme binding"/>
    <property type="evidence" value="ECO:0007669"/>
    <property type="project" value="InterPro"/>
</dbReference>
<dbReference type="OrthoDB" id="333274at2"/>
<keyword evidence="2 4" id="KW-0479">Metal-binding</keyword>
<dbReference type="InterPro" id="IPR036909">
    <property type="entry name" value="Cyt_c-like_dom_sf"/>
</dbReference>
<dbReference type="PATRIC" id="fig|698738.3.peg.2461"/>
<dbReference type="EMBL" id="FO203512">
    <property type="protein sequence ID" value="CCK76556.1"/>
    <property type="molecule type" value="Genomic_DNA"/>
</dbReference>
<name>R4YND7_OLEAN</name>
<proteinExistence type="predicted"/>
<evidence type="ECO:0000256" key="2">
    <source>
        <dbReference type="ARBA" id="ARBA00022723"/>
    </source>
</evidence>
<evidence type="ECO:0000313" key="7">
    <source>
        <dbReference type="EMBL" id="CCK76556.1"/>
    </source>
</evidence>
<gene>
    <name evidence="7" type="ORF">OLEAN_C23800</name>
</gene>
<sequence length="820" mass="91795">MENQIHLDKRRSVKGRTLLAVAISLASAYSANALALSKLPGEFPHQETLCATDLVREALRAESANQALVQPSIDSIEVNGLVSWTRLGTETPLFQSGDTVTLKGTHFGAGVDIDFSKIMIGNTRILETDLRMFDQKLATEDQVNYETDEQVDEWPKNIISWSDNEIQFRVPDHVSTGPLIVQVQKRIGANESLINPGEAHNVIDAQTSRIMDDTFIHTCDVVSKLSDATASTPIAVDIDNPGFSELVRKGREIYWAYDYNIGVAHWVRNLDWKAIFDYRSKDPIAGGYVDPAKLFGAVKSVRGQVPDEAMDDVYFDQYPMPTPIPGFLTLAPAKFAGNTKDSGWVGYRSAEGNAPYSGAGEFIGFNCASCHGYQISYQGADGQDITKVFPGLPNPGWSMKWTVLQTITKKFKGIYEKEEGPAWAPGKSNVAKDMLIYHMPAGAGEHNMVRINGEGSHTDNDYQFSPIAIPNVTNYMAIRRSLSHTESYVGFEGSYIHSEEPDGAQGAMRKAPLEALTAYMTTLDESDDDLRQVGLYRWLRDNDRLTVQTETPLVTESYVEMIPQPAKRQWWGGYKKQPDLAVTKTRQVPALQEGQFLAQGWQEYPKVAAAVERGKEVFERDCGACHSDGLGANSNEKMVRLDEVGRFFTPTIYQKEVESVRATFLRDMYWTQSRGLLSDGHVRNMTDLVDPARCEEGSPLYNQYYTLHTPVRPEPGSADQPITAPDLNRKGDVFRVPKSKYLTKLDKGYKRNLFIERHKYFSEVEWDDNNYYWDYQKMRQQYGPDEMGTAGPIGMPATPHPWCAGSSAETADLVQFVMTL</sequence>
<evidence type="ECO:0000313" key="8">
    <source>
        <dbReference type="Proteomes" id="UP000032749"/>
    </source>
</evidence>
<evidence type="ECO:0000256" key="3">
    <source>
        <dbReference type="ARBA" id="ARBA00023004"/>
    </source>
</evidence>
<dbReference type="GO" id="GO:0046872">
    <property type="term" value="F:metal ion binding"/>
    <property type="evidence" value="ECO:0007669"/>
    <property type="project" value="UniProtKB-KW"/>
</dbReference>
<dbReference type="PROSITE" id="PS51007">
    <property type="entry name" value="CYTC"/>
    <property type="match status" value="2"/>
</dbReference>